<feature type="transmembrane region" description="Helical" evidence="8">
    <location>
        <begin position="16"/>
        <end position="41"/>
    </location>
</feature>
<comment type="caution">
    <text evidence="10">The sequence shown here is derived from an EMBL/GenBank/DDBJ whole genome shotgun (WGS) entry which is preliminary data.</text>
</comment>
<keyword evidence="4" id="KW-0997">Cell inner membrane</keyword>
<evidence type="ECO:0000256" key="5">
    <source>
        <dbReference type="ARBA" id="ARBA00022692"/>
    </source>
</evidence>
<dbReference type="PANTHER" id="PTHR43357:SF4">
    <property type="entry name" value="INNER MEMBRANE ABC TRANSPORTER PERMEASE PROTEIN YDCV"/>
    <property type="match status" value="1"/>
</dbReference>
<feature type="domain" description="ABC transmembrane type-1" evidence="9">
    <location>
        <begin position="72"/>
        <end position="260"/>
    </location>
</feature>
<feature type="transmembrane region" description="Helical" evidence="8">
    <location>
        <begin position="242"/>
        <end position="263"/>
    </location>
</feature>
<evidence type="ECO:0000256" key="3">
    <source>
        <dbReference type="ARBA" id="ARBA00022475"/>
    </source>
</evidence>
<proteinExistence type="inferred from homology"/>
<keyword evidence="7 8" id="KW-0472">Membrane</keyword>
<organism evidence="10 11">
    <name type="scientific">Caballeronia hypogeia</name>
    <dbReference type="NCBI Taxonomy" id="1777140"/>
    <lineage>
        <taxon>Bacteria</taxon>
        <taxon>Pseudomonadati</taxon>
        <taxon>Pseudomonadota</taxon>
        <taxon>Betaproteobacteria</taxon>
        <taxon>Burkholderiales</taxon>
        <taxon>Burkholderiaceae</taxon>
        <taxon>Caballeronia</taxon>
    </lineage>
</organism>
<evidence type="ECO:0000256" key="7">
    <source>
        <dbReference type="ARBA" id="ARBA00023136"/>
    </source>
</evidence>
<evidence type="ECO:0000256" key="8">
    <source>
        <dbReference type="RuleBase" id="RU363032"/>
    </source>
</evidence>
<evidence type="ECO:0000256" key="6">
    <source>
        <dbReference type="ARBA" id="ARBA00022989"/>
    </source>
</evidence>
<dbReference type="PANTHER" id="PTHR43357">
    <property type="entry name" value="INNER MEMBRANE ABC TRANSPORTER PERMEASE PROTEIN YDCV"/>
    <property type="match status" value="1"/>
</dbReference>
<evidence type="ECO:0000313" key="10">
    <source>
        <dbReference type="EMBL" id="SAK87568.1"/>
    </source>
</evidence>
<evidence type="ECO:0000256" key="1">
    <source>
        <dbReference type="ARBA" id="ARBA00004429"/>
    </source>
</evidence>
<keyword evidence="11" id="KW-1185">Reference proteome</keyword>
<dbReference type="Proteomes" id="UP000054851">
    <property type="component" value="Unassembled WGS sequence"/>
</dbReference>
<accession>A0A158CYX0</accession>
<keyword evidence="6 8" id="KW-1133">Transmembrane helix</keyword>
<dbReference type="InterPro" id="IPR000515">
    <property type="entry name" value="MetI-like"/>
</dbReference>
<dbReference type="InterPro" id="IPR035906">
    <property type="entry name" value="MetI-like_sf"/>
</dbReference>
<protein>
    <submittedName>
        <fullName evidence="10">ABC transporter membrane protein</fullName>
    </submittedName>
</protein>
<name>A0A158CYX0_9BURK</name>
<dbReference type="AlphaFoldDB" id="A0A158CYX0"/>
<sequence length="272" mass="30158">MLGYATDTQITHGQRLWLYVFCALVMLFLIVPCAIVVPMSFSNASYLEFPPREWGVRWYHTYFASDEWRAATMVSLRVALSSTVLALGFGTAASYALRAIETKWTRALRTFLMLPMMVPLILVAIGTFFVYARAGLNNTVTGLVIAHCMLALPFVIISVNSGLETYDANQELVARSLGASRLKAFVTVTLPQIKLSIFAAAFFAFMTSFDEVVVALFVSGGDNATLTRLMFEDIRDQLDPTITAISTLLISISVISLLVLQWLGSRRRARDV</sequence>
<feature type="transmembrane region" description="Helical" evidence="8">
    <location>
        <begin position="112"/>
        <end position="132"/>
    </location>
</feature>
<dbReference type="GO" id="GO:0055085">
    <property type="term" value="P:transmembrane transport"/>
    <property type="evidence" value="ECO:0007669"/>
    <property type="project" value="InterPro"/>
</dbReference>
<dbReference type="EMBL" id="FCOA02000031">
    <property type="protein sequence ID" value="SAK87568.1"/>
    <property type="molecule type" value="Genomic_DNA"/>
</dbReference>
<gene>
    <name evidence="10" type="ORF">AWB79_06202</name>
</gene>
<keyword evidence="2 8" id="KW-0813">Transport</keyword>
<evidence type="ECO:0000256" key="4">
    <source>
        <dbReference type="ARBA" id="ARBA00022519"/>
    </source>
</evidence>
<dbReference type="Pfam" id="PF00528">
    <property type="entry name" value="BPD_transp_1"/>
    <property type="match status" value="1"/>
</dbReference>
<feature type="transmembrane region" description="Helical" evidence="8">
    <location>
        <begin position="78"/>
        <end position="100"/>
    </location>
</feature>
<dbReference type="CDD" id="cd06261">
    <property type="entry name" value="TM_PBP2"/>
    <property type="match status" value="1"/>
</dbReference>
<dbReference type="SUPFAM" id="SSF161098">
    <property type="entry name" value="MetI-like"/>
    <property type="match status" value="1"/>
</dbReference>
<keyword evidence="5 8" id="KW-0812">Transmembrane</keyword>
<dbReference type="GO" id="GO:0005886">
    <property type="term" value="C:plasma membrane"/>
    <property type="evidence" value="ECO:0007669"/>
    <property type="project" value="UniProtKB-SubCell"/>
</dbReference>
<dbReference type="STRING" id="1777140.AWB79_06202"/>
<dbReference type="OrthoDB" id="9808619at2"/>
<dbReference type="RefSeq" id="WP_061171237.1">
    <property type="nucleotide sequence ID" value="NZ_FCOA02000031.1"/>
</dbReference>
<comment type="similarity">
    <text evidence="8">Belongs to the binding-protein-dependent transport system permease family.</text>
</comment>
<evidence type="ECO:0000313" key="11">
    <source>
        <dbReference type="Proteomes" id="UP000054851"/>
    </source>
</evidence>
<feature type="transmembrane region" description="Helical" evidence="8">
    <location>
        <begin position="144"/>
        <end position="163"/>
    </location>
</feature>
<dbReference type="Gene3D" id="1.10.3720.10">
    <property type="entry name" value="MetI-like"/>
    <property type="match status" value="1"/>
</dbReference>
<dbReference type="PROSITE" id="PS50928">
    <property type="entry name" value="ABC_TM1"/>
    <property type="match status" value="1"/>
</dbReference>
<feature type="transmembrane region" description="Helical" evidence="8">
    <location>
        <begin position="184"/>
        <end position="206"/>
    </location>
</feature>
<reference evidence="10" key="1">
    <citation type="submission" date="2016-01" db="EMBL/GenBank/DDBJ databases">
        <authorList>
            <person name="Peeters C."/>
        </authorList>
    </citation>
    <scope>NUCLEOTIDE SEQUENCE</scope>
    <source>
        <strain evidence="10">LMG 29322</strain>
    </source>
</reference>
<keyword evidence="3" id="KW-1003">Cell membrane</keyword>
<comment type="subcellular location">
    <subcellularLocation>
        <location evidence="1">Cell inner membrane</location>
        <topology evidence="1">Multi-pass membrane protein</topology>
    </subcellularLocation>
    <subcellularLocation>
        <location evidence="8">Cell membrane</location>
        <topology evidence="8">Multi-pass membrane protein</topology>
    </subcellularLocation>
</comment>
<evidence type="ECO:0000259" key="9">
    <source>
        <dbReference type="PROSITE" id="PS50928"/>
    </source>
</evidence>
<evidence type="ECO:0000256" key="2">
    <source>
        <dbReference type="ARBA" id="ARBA00022448"/>
    </source>
</evidence>